<dbReference type="GO" id="GO:0005524">
    <property type="term" value="F:ATP binding"/>
    <property type="evidence" value="ECO:0007669"/>
    <property type="project" value="UniProtKB-UniRule"/>
</dbReference>
<keyword evidence="1 11" id="KW-0540">Nuclease</keyword>
<dbReference type="InterPro" id="IPR041851">
    <property type="entry name" value="RecD_N_sf"/>
</dbReference>
<dbReference type="InterPro" id="IPR006344">
    <property type="entry name" value="RecD"/>
</dbReference>
<dbReference type="Gene3D" id="1.10.10.1020">
    <property type="entry name" value="RecBCD complex, subunit RecD, N-terminal domain"/>
    <property type="match status" value="1"/>
</dbReference>
<gene>
    <name evidence="11" type="primary">recD</name>
    <name evidence="13" type="ORF">SAMN05421756_10554</name>
</gene>
<dbReference type="Proteomes" id="UP000198504">
    <property type="component" value="Unassembled WGS sequence"/>
</dbReference>
<dbReference type="PROSITE" id="PS50042">
    <property type="entry name" value="CNMP_BINDING_3"/>
    <property type="match status" value="1"/>
</dbReference>
<keyword evidence="6 11" id="KW-0269">Exonuclease</keyword>
<dbReference type="CDD" id="cd17933">
    <property type="entry name" value="DEXSc_RecD-like"/>
    <property type="match status" value="1"/>
</dbReference>
<dbReference type="Pfam" id="PF13538">
    <property type="entry name" value="UvrD_C_2"/>
    <property type="match status" value="1"/>
</dbReference>
<evidence type="ECO:0000256" key="2">
    <source>
        <dbReference type="ARBA" id="ARBA00022741"/>
    </source>
</evidence>
<name>A0A1H9I2P4_9ACTN</name>
<comment type="catalytic activity">
    <reaction evidence="11">
        <text>ATP + H2O = ADP + phosphate + H(+)</text>
        <dbReference type="Rhea" id="RHEA:13065"/>
        <dbReference type="ChEBI" id="CHEBI:15377"/>
        <dbReference type="ChEBI" id="CHEBI:15378"/>
        <dbReference type="ChEBI" id="CHEBI:30616"/>
        <dbReference type="ChEBI" id="CHEBI:43474"/>
        <dbReference type="ChEBI" id="CHEBI:456216"/>
        <dbReference type="EC" id="5.6.2.3"/>
    </reaction>
</comment>
<dbReference type="NCBIfam" id="TIGR01447">
    <property type="entry name" value="recD"/>
    <property type="match status" value="1"/>
</dbReference>
<protein>
    <recommendedName>
        <fullName evidence="11">RecBCD enzyme subunit RecD</fullName>
        <ecNumber evidence="11">5.6.2.3</ecNumber>
    </recommendedName>
    <alternativeName>
        <fullName evidence="11">DNA 5'-3' helicase subunit RecD</fullName>
    </alternativeName>
    <alternativeName>
        <fullName evidence="11">Exonuclease V subunit RecD</fullName>
        <shortName evidence="11">ExoV subunit RecD</shortName>
    </alternativeName>
    <alternativeName>
        <fullName evidence="11">Helicase/nuclease RecBCD subunit RecD</fullName>
    </alternativeName>
</protein>
<dbReference type="InterPro" id="IPR027785">
    <property type="entry name" value="UvrD-like_helicase_C"/>
</dbReference>
<dbReference type="AlphaFoldDB" id="A0A1H9I2P4"/>
<comment type="subunit">
    <text evidence="11">Heterotrimer of RecB, RecC and RecD. All subunits contribute to DNA-binding.</text>
</comment>
<feature type="domain" description="Cyclic nucleotide-binding" evidence="12">
    <location>
        <begin position="375"/>
        <end position="432"/>
    </location>
</feature>
<dbReference type="SUPFAM" id="SSF52540">
    <property type="entry name" value="P-loop containing nucleoside triphosphate hydrolases"/>
    <property type="match status" value="2"/>
</dbReference>
<evidence type="ECO:0000256" key="11">
    <source>
        <dbReference type="HAMAP-Rule" id="MF_01487"/>
    </source>
</evidence>
<evidence type="ECO:0000256" key="10">
    <source>
        <dbReference type="ARBA" id="ARBA00023235"/>
    </source>
</evidence>
<sequence>MSVTATERNVLTAVRVRSPLLERFHAAGVLGLADVHTAEALGRIGSERDERVLLAVALTVRALQSGSVCLDLDTATAVDLPDDDALVPGSDGDADVPPELPWPEPTGWALAVRDSPLVAGPDDVGAARPLRLSGTLLYLERYWQQEESVRTALEHRSAAAPPVVDAAALTRDLDRLFPPTQAPGTADHQREAAEASARRWVTVLAGGPGTGKTTTVARLLALLRAQPGPPLRVALAAPTGKAAARLQEAVTTAAAGLGEEDRARVGALEASTLHRLLGWRPDSKSRFRHDATNPLPHDVVVVDEMSMVSLTLMARLLEAVRSDARLVLVGDPDQLSSVEAGAVLADITGPAQRSVVRLTHNWRFEGGIAELADAIRTGDADRAVGLLTSGRADVTLADVDASAGLTADGDGLGELGRTLRASAAAALRAATDGSIDAALSAVEEHRLLCAHRRGPYGVTRWNAEAEHWLAAAVPGYGVDGDLSLGRPLLVTANDRDLDLWNGDTGVVVGTPAGVRAAFARATGPALFPPVRLDAVQTVHAMTVHKAQGSQFAAVTLVLPPPESPLLTRELLYTAVTRATTRVLLLGSAEAVRAAVERPANRASGLRQRMR</sequence>
<dbReference type="InterPro" id="IPR049550">
    <property type="entry name" value="RecD_N"/>
</dbReference>
<evidence type="ECO:0000256" key="8">
    <source>
        <dbReference type="ARBA" id="ARBA00023125"/>
    </source>
</evidence>
<feature type="binding site" evidence="11">
    <location>
        <begin position="206"/>
        <end position="213"/>
    </location>
    <ligand>
        <name>ATP</name>
        <dbReference type="ChEBI" id="CHEBI:30616"/>
    </ligand>
</feature>
<evidence type="ECO:0000256" key="4">
    <source>
        <dbReference type="ARBA" id="ARBA00022801"/>
    </source>
</evidence>
<dbReference type="CDD" id="cd18809">
    <property type="entry name" value="SF1_C_RecD"/>
    <property type="match status" value="1"/>
</dbReference>
<dbReference type="HAMAP" id="MF_01487">
    <property type="entry name" value="RecD"/>
    <property type="match status" value="1"/>
</dbReference>
<comment type="similarity">
    <text evidence="11">Belongs to the RecD family.</text>
</comment>
<dbReference type="EC" id="5.6.2.3" evidence="11"/>
<proteinExistence type="inferred from homology"/>
<comment type="miscellaneous">
    <text evidence="11">In the RecBCD complex, RecB has a slow 3'-5' helicase, an exonuclease activity and loads RecA onto ssDNA, RecD has a fast 5'-3' helicase activity, while RecC stimulates the ATPase and processivity of the RecB helicase and contributes to recognition of the Chi site.</text>
</comment>
<keyword evidence="7 11" id="KW-0067">ATP-binding</keyword>
<dbReference type="STRING" id="1036181.SAMN05421756_10554"/>
<keyword evidence="2 11" id="KW-0547">Nucleotide-binding</keyword>
<dbReference type="GO" id="GO:0003677">
    <property type="term" value="F:DNA binding"/>
    <property type="evidence" value="ECO:0007669"/>
    <property type="project" value="UniProtKB-UniRule"/>
</dbReference>
<dbReference type="Pfam" id="PF13604">
    <property type="entry name" value="AAA_30"/>
    <property type="match status" value="1"/>
</dbReference>
<accession>A0A1H9I2P4</accession>
<evidence type="ECO:0000256" key="3">
    <source>
        <dbReference type="ARBA" id="ARBA00022763"/>
    </source>
</evidence>
<keyword evidence="4 11" id="KW-0378">Hydrolase</keyword>
<evidence type="ECO:0000256" key="7">
    <source>
        <dbReference type="ARBA" id="ARBA00022840"/>
    </source>
</evidence>
<comment type="function">
    <text evidence="11">A helicase/nuclease that prepares dsDNA breaks (DSB) for recombinational DNA repair. Binds to DSBs and unwinds DNA via a highly rapid and processive ATP-dependent bidirectional helicase activity. Unwinds dsDNA until it encounters a Chi (crossover hotspot instigator) sequence from the 3' direction. Cuts ssDNA a few nucleotides 3' to the Chi site. The properties and activities of the enzyme are changed at Chi. The Chi-altered holoenzyme produces a long 3'-ssDNA overhang and facilitates RecA-binding to the ssDNA for homologous DNA recombination and repair. Holoenzyme degrades any linearized DNA that is unable to undergo homologous recombination. In the holoenzyme this subunit has ssDNA-dependent ATPase and 5'-3' helicase activity. When added to pre-assembled RecBC greatly stimulates nuclease activity and augments holoenzyme processivity. Negatively regulates the RecA-loading ability of RecBCD.</text>
</comment>
<dbReference type="EMBL" id="FOFA01000005">
    <property type="protein sequence ID" value="SEQ68833.1"/>
    <property type="molecule type" value="Genomic_DNA"/>
</dbReference>
<dbReference type="GO" id="GO:0016887">
    <property type="term" value="F:ATP hydrolysis activity"/>
    <property type="evidence" value="ECO:0007669"/>
    <property type="project" value="RHEA"/>
</dbReference>
<dbReference type="PANTHER" id="PTHR43788">
    <property type="entry name" value="DNA2/NAM7 HELICASE FAMILY MEMBER"/>
    <property type="match status" value="1"/>
</dbReference>
<dbReference type="GO" id="GO:0043139">
    <property type="term" value="F:5'-3' DNA helicase activity"/>
    <property type="evidence" value="ECO:0007669"/>
    <property type="project" value="UniProtKB-UniRule"/>
</dbReference>
<evidence type="ECO:0000256" key="6">
    <source>
        <dbReference type="ARBA" id="ARBA00022839"/>
    </source>
</evidence>
<dbReference type="GO" id="GO:0008854">
    <property type="term" value="F:exodeoxyribonuclease V activity"/>
    <property type="evidence" value="ECO:0007669"/>
    <property type="project" value="InterPro"/>
</dbReference>
<reference evidence="14" key="1">
    <citation type="submission" date="2016-10" db="EMBL/GenBank/DDBJ databases">
        <authorList>
            <person name="Varghese N."/>
            <person name="Submissions S."/>
        </authorList>
    </citation>
    <scope>NUCLEOTIDE SEQUENCE [LARGE SCALE GENOMIC DNA]</scope>
    <source>
        <strain evidence="14">CGMCC 4.6856</strain>
    </source>
</reference>
<dbReference type="InterPro" id="IPR050534">
    <property type="entry name" value="Coronavir_polyprotein_1ab"/>
</dbReference>
<evidence type="ECO:0000259" key="12">
    <source>
        <dbReference type="PROSITE" id="PS50042"/>
    </source>
</evidence>
<dbReference type="PANTHER" id="PTHR43788:SF6">
    <property type="entry name" value="DNA HELICASE B"/>
    <property type="match status" value="1"/>
</dbReference>
<dbReference type="RefSeq" id="WP_170854116.1">
    <property type="nucleotide sequence ID" value="NZ_FOFA01000005.1"/>
</dbReference>
<keyword evidence="10 11" id="KW-0413">Isomerase</keyword>
<dbReference type="GO" id="GO:0000724">
    <property type="term" value="P:double-strand break repair via homologous recombination"/>
    <property type="evidence" value="ECO:0007669"/>
    <property type="project" value="UniProtKB-UniRule"/>
</dbReference>
<keyword evidence="5 11" id="KW-0347">Helicase</keyword>
<dbReference type="InterPro" id="IPR000595">
    <property type="entry name" value="cNMP-bd_dom"/>
</dbReference>
<evidence type="ECO:0000313" key="13">
    <source>
        <dbReference type="EMBL" id="SEQ68833.1"/>
    </source>
</evidence>
<dbReference type="GO" id="GO:0009338">
    <property type="term" value="C:exodeoxyribonuclease V complex"/>
    <property type="evidence" value="ECO:0007669"/>
    <property type="project" value="InterPro"/>
</dbReference>
<dbReference type="Pfam" id="PF21185">
    <property type="entry name" value="RecD_N"/>
    <property type="match status" value="1"/>
</dbReference>
<evidence type="ECO:0000256" key="1">
    <source>
        <dbReference type="ARBA" id="ARBA00022722"/>
    </source>
</evidence>
<dbReference type="GO" id="GO:0017116">
    <property type="term" value="F:single-stranded DNA helicase activity"/>
    <property type="evidence" value="ECO:0007669"/>
    <property type="project" value="TreeGrafter"/>
</dbReference>
<keyword evidence="9 11" id="KW-0234">DNA repair</keyword>
<evidence type="ECO:0000256" key="5">
    <source>
        <dbReference type="ARBA" id="ARBA00022806"/>
    </source>
</evidence>
<evidence type="ECO:0000256" key="9">
    <source>
        <dbReference type="ARBA" id="ARBA00023204"/>
    </source>
</evidence>
<keyword evidence="8 11" id="KW-0238">DNA-binding</keyword>
<evidence type="ECO:0000313" key="14">
    <source>
        <dbReference type="Proteomes" id="UP000198504"/>
    </source>
</evidence>
<keyword evidence="14" id="KW-1185">Reference proteome</keyword>
<organism evidence="13 14">
    <name type="scientific">Microlunatus flavus</name>
    <dbReference type="NCBI Taxonomy" id="1036181"/>
    <lineage>
        <taxon>Bacteria</taxon>
        <taxon>Bacillati</taxon>
        <taxon>Actinomycetota</taxon>
        <taxon>Actinomycetes</taxon>
        <taxon>Propionibacteriales</taxon>
        <taxon>Propionibacteriaceae</taxon>
        <taxon>Microlunatus</taxon>
    </lineage>
</organism>
<dbReference type="Gene3D" id="3.40.50.300">
    <property type="entry name" value="P-loop containing nucleotide triphosphate hydrolases"/>
    <property type="match status" value="3"/>
</dbReference>
<keyword evidence="3 11" id="KW-0227">DNA damage</keyword>
<dbReference type="InterPro" id="IPR027417">
    <property type="entry name" value="P-loop_NTPase"/>
</dbReference>